<feature type="domain" description="Integrase catalytic" evidence="1">
    <location>
        <begin position="11"/>
        <end position="74"/>
    </location>
</feature>
<dbReference type="Proteomes" id="UP000214746">
    <property type="component" value="Unassembled WGS sequence"/>
</dbReference>
<dbReference type="GO" id="GO:0015074">
    <property type="term" value="P:DNA integration"/>
    <property type="evidence" value="ECO:0007669"/>
    <property type="project" value="InterPro"/>
</dbReference>
<dbReference type="InterPro" id="IPR012337">
    <property type="entry name" value="RNaseH-like_sf"/>
</dbReference>
<comment type="caution">
    <text evidence="2">The sequence shown here is derived from an EMBL/GenBank/DDBJ whole genome shotgun (WGS) entry which is preliminary data.</text>
</comment>
<dbReference type="SUPFAM" id="SSF53098">
    <property type="entry name" value="Ribonuclease H-like"/>
    <property type="match status" value="1"/>
</dbReference>
<name>A0A2W1NKD6_PAEXE</name>
<dbReference type="RefSeq" id="WP_165842373.1">
    <property type="nucleotide sequence ID" value="NZ_NHRJ02000016.1"/>
</dbReference>
<reference evidence="2" key="1">
    <citation type="submission" date="2018-06" db="EMBL/GenBank/DDBJ databases">
        <title>Paenibacillus xerothermodurans sp. nov. an extremely dry heat resistant spore forming bacterium isolated from the soil of Cape Canaveral, Florida.</title>
        <authorList>
            <person name="Seuylemezian A."/>
            <person name="Kaur N."/>
            <person name="Patil P."/>
            <person name="Patil P."/>
            <person name="Mayilraj S."/>
            <person name="Vaishampayan P."/>
        </authorList>
    </citation>
    <scope>NUCLEOTIDE SEQUENCE [LARGE SCALE GENOMIC DNA]</scope>
    <source>
        <strain evidence="2">ATCC 27380</strain>
    </source>
</reference>
<sequence>YIDCIKSYETIRISMDGKGRAKDNARTERFFRSYKWERLYLLHPETVVEFKHMTKLYMHHYNWNRGHQSLHDQTRKSIAVASL</sequence>
<feature type="non-terminal residue" evidence="2">
    <location>
        <position position="1"/>
    </location>
</feature>
<evidence type="ECO:0000259" key="1">
    <source>
        <dbReference type="Pfam" id="PF13683"/>
    </source>
</evidence>
<accession>A0A2W1NKD6</accession>
<dbReference type="AlphaFoldDB" id="A0A2W1NKD6"/>
<dbReference type="Pfam" id="PF13683">
    <property type="entry name" value="rve_3"/>
    <property type="match status" value="1"/>
</dbReference>
<evidence type="ECO:0000313" key="2">
    <source>
        <dbReference type="EMBL" id="PZE19523.1"/>
    </source>
</evidence>
<dbReference type="InterPro" id="IPR001584">
    <property type="entry name" value="Integrase_cat-core"/>
</dbReference>
<dbReference type="EMBL" id="NHRJ02000016">
    <property type="protein sequence ID" value="PZE19523.1"/>
    <property type="molecule type" value="Genomic_DNA"/>
</dbReference>
<organism evidence="2 3">
    <name type="scientific">Paenibacillus xerothermodurans</name>
    <dbReference type="NCBI Taxonomy" id="1977292"/>
    <lineage>
        <taxon>Bacteria</taxon>
        <taxon>Bacillati</taxon>
        <taxon>Bacillota</taxon>
        <taxon>Bacilli</taxon>
        <taxon>Bacillales</taxon>
        <taxon>Paenibacillaceae</taxon>
        <taxon>Paenibacillus</taxon>
    </lineage>
</organism>
<protein>
    <submittedName>
        <fullName evidence="2">IS3 family transposase</fullName>
    </submittedName>
</protein>
<gene>
    <name evidence="2" type="ORF">CBW46_018480</name>
</gene>
<evidence type="ECO:0000313" key="3">
    <source>
        <dbReference type="Proteomes" id="UP000214746"/>
    </source>
</evidence>
<proteinExistence type="predicted"/>
<keyword evidence="3" id="KW-1185">Reference proteome</keyword>